<keyword evidence="1" id="KW-0863">Zinc-finger</keyword>
<keyword evidence="1" id="KW-0862">Zinc</keyword>
<dbReference type="GO" id="GO:0008270">
    <property type="term" value="F:zinc ion binding"/>
    <property type="evidence" value="ECO:0007669"/>
    <property type="project" value="UniProtKB-KW"/>
</dbReference>
<accession>A0A1V8TJ23</accession>
<feature type="compositionally biased region" description="Basic residues" evidence="2">
    <location>
        <begin position="128"/>
        <end position="145"/>
    </location>
</feature>
<proteinExistence type="predicted"/>
<feature type="compositionally biased region" description="Basic and acidic residues" evidence="2">
    <location>
        <begin position="380"/>
        <end position="392"/>
    </location>
</feature>
<feature type="compositionally biased region" description="Acidic residues" evidence="2">
    <location>
        <begin position="98"/>
        <end position="121"/>
    </location>
</feature>
<feature type="compositionally biased region" description="Low complexity" evidence="2">
    <location>
        <begin position="552"/>
        <end position="565"/>
    </location>
</feature>
<evidence type="ECO:0000313" key="5">
    <source>
        <dbReference type="Proteomes" id="UP000192596"/>
    </source>
</evidence>
<sequence>MAAACATVNTTLNVPDGLRNGEETTPTTPRPLFAAQQQRDVSVDGTDAATPTRHSFGGLAGQRALPDEPLSTTSNTENTHDADCVVERKEMERVNSSEDVDMGDADADEGAEDDGSDDESATSDSQRPSKKKKGQRFFSRHIRKHTGERPFQCHCSRRFSRLDNLRQHAQTVHVNEEIPGDSLAATSTRFQRQIRTDRIRPPPNRSRTGTLGSQGGHAHGRGHSRNLSASSVGSTASSIGVSDDLRRKPPQLAMANDPSRRAMAAIDNWNMTPGSPGQQYAHMDSSPGGYSTPTSTAFSTAPGSPGFSSAFGSPPRRSSFYNGARHSRRLSVPSASMYQNPGGSSYPAGYFSPVLGPPQPASPQTNSIYSSPTSSVFSHSRRDSETDLEFRRRTWHSGTYSGYTQRPATSGLMYGQTPDDARPALSQQQAASQVTRLPGIESFDHAARLQSSPMIVDASPRPTSSHRPSDAGLYQNLTRLDIASANAPPQEGQYANQSAVPLHPGYFTNQVGAGPQPYPQPIAAPQPEQPITPRRAKRQGWYGGPVNPATLSGRPSPEDSSSSDGVPTPLNQQNLEYNPVIVNAGDAPPPHLVNTAQDSKVLSCNIAASYKPEPARTDSGFQSFAPVPAMPMSMQQQQQQQQQLPQQGYLMQSGHGEAYPQAEQQRAGDMGRLEALVAVATREDRAVEGGQRI</sequence>
<feature type="compositionally biased region" description="Basic and acidic residues" evidence="2">
    <location>
        <begin position="78"/>
        <end position="96"/>
    </location>
</feature>
<feature type="region of interest" description="Disordered" evidence="2">
    <location>
        <begin position="510"/>
        <end position="572"/>
    </location>
</feature>
<dbReference type="InParanoid" id="A0A1V8TJ23"/>
<dbReference type="Proteomes" id="UP000192596">
    <property type="component" value="Unassembled WGS sequence"/>
</dbReference>
<feature type="compositionally biased region" description="Pro residues" evidence="2">
    <location>
        <begin position="516"/>
        <end position="530"/>
    </location>
</feature>
<evidence type="ECO:0000256" key="1">
    <source>
        <dbReference type="PROSITE-ProRule" id="PRU00042"/>
    </source>
</evidence>
<feature type="compositionally biased region" description="Low complexity" evidence="2">
    <location>
        <begin position="285"/>
        <end position="315"/>
    </location>
</feature>
<dbReference type="FunFam" id="3.30.160.60:FF:000606">
    <property type="entry name" value="C2H2 transcription factor, putative"/>
    <property type="match status" value="1"/>
</dbReference>
<reference evidence="5" key="1">
    <citation type="submission" date="2017-03" db="EMBL/GenBank/DDBJ databases">
        <title>Genomes of endolithic fungi from Antarctica.</title>
        <authorList>
            <person name="Coleine C."/>
            <person name="Masonjones S."/>
            <person name="Stajich J.E."/>
        </authorList>
    </citation>
    <scope>NUCLEOTIDE SEQUENCE [LARGE SCALE GENOMIC DNA]</scope>
    <source>
        <strain evidence="5">CCFEE 5527</strain>
    </source>
</reference>
<keyword evidence="1" id="KW-0479">Metal-binding</keyword>
<gene>
    <name evidence="4" type="ORF">B0A48_05622</name>
</gene>
<feature type="region of interest" description="Disordered" evidence="2">
    <location>
        <begin position="177"/>
        <end position="322"/>
    </location>
</feature>
<feature type="compositionally biased region" description="Polar residues" evidence="2">
    <location>
        <begin position="362"/>
        <end position="378"/>
    </location>
</feature>
<feature type="compositionally biased region" description="Polar residues" evidence="2">
    <location>
        <begin position="396"/>
        <end position="408"/>
    </location>
</feature>
<dbReference type="PROSITE" id="PS50157">
    <property type="entry name" value="ZINC_FINGER_C2H2_2"/>
    <property type="match status" value="1"/>
</dbReference>
<dbReference type="InterPro" id="IPR013087">
    <property type="entry name" value="Znf_C2H2_type"/>
</dbReference>
<feature type="domain" description="C2H2-type" evidence="3">
    <location>
        <begin position="151"/>
        <end position="178"/>
    </location>
</feature>
<organism evidence="4 5">
    <name type="scientific">Cryoendolithus antarcticus</name>
    <dbReference type="NCBI Taxonomy" id="1507870"/>
    <lineage>
        <taxon>Eukaryota</taxon>
        <taxon>Fungi</taxon>
        <taxon>Dikarya</taxon>
        <taxon>Ascomycota</taxon>
        <taxon>Pezizomycotina</taxon>
        <taxon>Dothideomycetes</taxon>
        <taxon>Dothideomycetidae</taxon>
        <taxon>Cladosporiales</taxon>
        <taxon>Cladosporiaceae</taxon>
        <taxon>Cryoendolithus</taxon>
    </lineage>
</organism>
<dbReference type="Gene3D" id="3.30.160.60">
    <property type="entry name" value="Classic Zinc Finger"/>
    <property type="match status" value="1"/>
</dbReference>
<feature type="compositionally biased region" description="Low complexity" evidence="2">
    <location>
        <begin position="228"/>
        <end position="242"/>
    </location>
</feature>
<feature type="compositionally biased region" description="Polar residues" evidence="2">
    <location>
        <begin position="184"/>
        <end position="193"/>
    </location>
</feature>
<dbReference type="InterPro" id="IPR036236">
    <property type="entry name" value="Znf_C2H2_sf"/>
</dbReference>
<name>A0A1V8TJ23_9PEZI</name>
<dbReference type="SUPFAM" id="SSF57667">
    <property type="entry name" value="beta-beta-alpha zinc fingers"/>
    <property type="match status" value="1"/>
</dbReference>
<dbReference type="OrthoDB" id="624345at2759"/>
<protein>
    <recommendedName>
        <fullName evidence="3">C2H2-type domain-containing protein</fullName>
    </recommendedName>
</protein>
<dbReference type="EMBL" id="NAJO01000007">
    <property type="protein sequence ID" value="OQO11366.1"/>
    <property type="molecule type" value="Genomic_DNA"/>
</dbReference>
<evidence type="ECO:0000256" key="2">
    <source>
        <dbReference type="SAM" id="MobiDB-lite"/>
    </source>
</evidence>
<dbReference type="AlphaFoldDB" id="A0A1V8TJ23"/>
<comment type="caution">
    <text evidence="4">The sequence shown here is derived from an EMBL/GenBank/DDBJ whole genome shotgun (WGS) entry which is preliminary data.</text>
</comment>
<feature type="region of interest" description="Disordered" evidence="2">
    <location>
        <begin position="349"/>
        <end position="431"/>
    </location>
</feature>
<feature type="region of interest" description="Disordered" evidence="2">
    <location>
        <begin position="451"/>
        <end position="471"/>
    </location>
</feature>
<evidence type="ECO:0000313" key="4">
    <source>
        <dbReference type="EMBL" id="OQO11366.1"/>
    </source>
</evidence>
<feature type="compositionally biased region" description="Polar residues" evidence="2">
    <location>
        <begin position="269"/>
        <end position="278"/>
    </location>
</feature>
<keyword evidence="5" id="KW-1185">Reference proteome</keyword>
<dbReference type="STRING" id="1507870.A0A1V8TJ23"/>
<feature type="region of interest" description="Disordered" evidence="2">
    <location>
        <begin position="1"/>
        <end position="145"/>
    </location>
</feature>
<evidence type="ECO:0000259" key="3">
    <source>
        <dbReference type="PROSITE" id="PS50157"/>
    </source>
</evidence>